<keyword evidence="2" id="KW-1185">Reference proteome</keyword>
<name>A0A8J1J7W4_XENTR</name>
<feature type="region of interest" description="Disordered" evidence="1">
    <location>
        <begin position="44"/>
        <end position="135"/>
    </location>
</feature>
<evidence type="ECO:0000256" key="1">
    <source>
        <dbReference type="SAM" id="MobiDB-lite"/>
    </source>
</evidence>
<protein>
    <submittedName>
        <fullName evidence="3">Leucine-rich repeat extensin-like protein 5</fullName>
    </submittedName>
</protein>
<feature type="region of interest" description="Disordered" evidence="1">
    <location>
        <begin position="151"/>
        <end position="176"/>
    </location>
</feature>
<feature type="region of interest" description="Disordered" evidence="1">
    <location>
        <begin position="1"/>
        <end position="22"/>
    </location>
</feature>
<feature type="compositionally biased region" description="Pro residues" evidence="1">
    <location>
        <begin position="53"/>
        <end position="70"/>
    </location>
</feature>
<dbReference type="Xenbase" id="XB-GENE-29094895">
    <property type="gene designation" value="LOC116409441"/>
</dbReference>
<evidence type="ECO:0000313" key="2">
    <source>
        <dbReference type="Proteomes" id="UP000008143"/>
    </source>
</evidence>
<evidence type="ECO:0000313" key="3">
    <source>
        <dbReference type="RefSeq" id="XP_031753953.1"/>
    </source>
</evidence>
<gene>
    <name evidence="3 4" type="primary">LOC116409441</name>
</gene>
<dbReference type="RefSeq" id="XP_031753953.1">
    <property type="nucleotide sequence ID" value="XM_031898093.1"/>
</dbReference>
<feature type="compositionally biased region" description="Low complexity" evidence="1">
    <location>
        <begin position="71"/>
        <end position="82"/>
    </location>
</feature>
<dbReference type="KEGG" id="xtr:116409441"/>
<dbReference type="OMA" id="ARMELWE"/>
<organism evidence="2 3">
    <name type="scientific">Xenopus tropicalis</name>
    <name type="common">Western clawed frog</name>
    <name type="synonym">Silurana tropicalis</name>
    <dbReference type="NCBI Taxonomy" id="8364"/>
    <lineage>
        <taxon>Eukaryota</taxon>
        <taxon>Metazoa</taxon>
        <taxon>Chordata</taxon>
        <taxon>Craniata</taxon>
        <taxon>Vertebrata</taxon>
        <taxon>Euteleostomi</taxon>
        <taxon>Amphibia</taxon>
        <taxon>Batrachia</taxon>
        <taxon>Anura</taxon>
        <taxon>Pipoidea</taxon>
        <taxon>Pipidae</taxon>
        <taxon>Xenopodinae</taxon>
        <taxon>Xenopus</taxon>
        <taxon>Silurana</taxon>
    </lineage>
</organism>
<dbReference type="GeneID" id="116409441"/>
<dbReference type="Proteomes" id="UP000008143">
    <property type="component" value="Chromosome 3"/>
</dbReference>
<feature type="compositionally biased region" description="Polar residues" evidence="1">
    <location>
        <begin position="90"/>
        <end position="107"/>
    </location>
</feature>
<reference evidence="3" key="1">
    <citation type="submission" date="2025-08" db="UniProtKB">
        <authorList>
            <consortium name="RefSeq"/>
        </authorList>
    </citation>
    <scope>IDENTIFICATION</scope>
    <source>
        <strain evidence="3">Nigerian</strain>
        <tissue evidence="3">Liver and blood</tissue>
    </source>
</reference>
<sequence length="261" mass="28470">MSVPLECASEESDAAAAVPPQYSPAIPRTLLRIYYLRQYCPDNARTPSTSSSPYPPVLRSPVPPSTPSSPYPQYSSQSPRTPHVTPTAPYRTSGNSPSSPHVNSPQRPNVIPAPSKKVRPRCSPAVGTSLRRSPLSQPPLVTLISAVSFPSSTRPPVPVLSTARTPSTPSSPYPQSPAAPYPILPAVRNPSYSQQPRTPSTPATPLYPQYLQQPPYPRAPRLPPAATARMELWEFVRVSGQPDASLENCLDYYKYKQEYVL</sequence>
<dbReference type="AlphaFoldDB" id="A0A8J1J7W4"/>
<dbReference type="AGR" id="Xenbase:XB-GENE-29094895"/>
<evidence type="ECO:0000313" key="4">
    <source>
        <dbReference type="Xenbase" id="XB-GENE-29094895"/>
    </source>
</evidence>
<accession>A0A8J1J7W4</accession>
<proteinExistence type="predicted"/>